<evidence type="ECO:0000313" key="6">
    <source>
        <dbReference type="Proteomes" id="UP000594903"/>
    </source>
</evidence>
<dbReference type="InterPro" id="IPR004104">
    <property type="entry name" value="Gfo/Idh/MocA-like_OxRdtase_C"/>
</dbReference>
<organism evidence="4 5">
    <name type="scientific">Oligella ureolytica</name>
    <dbReference type="NCBI Taxonomy" id="90244"/>
    <lineage>
        <taxon>Bacteria</taxon>
        <taxon>Pseudomonadati</taxon>
        <taxon>Pseudomonadota</taxon>
        <taxon>Betaproteobacteria</taxon>
        <taxon>Burkholderiales</taxon>
        <taxon>Alcaligenaceae</taxon>
        <taxon>Oligella</taxon>
    </lineage>
</organism>
<sequence>MKKFAMIGAAGYIAPRHMQAIKATGNNLVAALDINDSVGIIDSHFPNAHFFTEFERFDRHLDKLRRANSNDKVDYVSICSPNYLHDSHMRFALRTGADAICEKPLVLNPWNIDGLKEIEKDTGHKINTILQLRVHPAIIALREKVQNSKKDTKHEVDLTYITSRGHWYLQSWKGDLKKSGGIATNIGVHFFDMLHFIFGDLQENIVHLSDDTKAAGYLEYENARVRWFLSVDFDDVPEAQKEAGQRTFRSITVDGEEIEFSGGFTDLHTISYQEILAGRGFGLDENRTAIATVSHIRNAPIAPLTGDYHPKLKK</sequence>
<dbReference type="Pfam" id="PF01408">
    <property type="entry name" value="GFO_IDH_MocA"/>
    <property type="match status" value="1"/>
</dbReference>
<evidence type="ECO:0000313" key="3">
    <source>
        <dbReference type="EMBL" id="QPT40331.1"/>
    </source>
</evidence>
<dbReference type="Gene3D" id="3.30.360.10">
    <property type="entry name" value="Dihydrodipicolinate Reductase, domain 2"/>
    <property type="match status" value="1"/>
</dbReference>
<dbReference type="PANTHER" id="PTHR43249">
    <property type="entry name" value="UDP-N-ACETYL-2-AMINO-2-DEOXY-D-GLUCURONATE OXIDASE"/>
    <property type="match status" value="1"/>
</dbReference>
<dbReference type="GO" id="GO:0050112">
    <property type="term" value="F:inositol 2-dehydrogenase (NAD+) activity"/>
    <property type="evidence" value="ECO:0007669"/>
    <property type="project" value="UniProtKB-EC"/>
</dbReference>
<accession>A0A378XD92</accession>
<dbReference type="Proteomes" id="UP000254603">
    <property type="component" value="Unassembled WGS sequence"/>
</dbReference>
<dbReference type="STRING" id="1122619.GCA_000373745_01284"/>
<evidence type="ECO:0000313" key="5">
    <source>
        <dbReference type="Proteomes" id="UP000254603"/>
    </source>
</evidence>
<gene>
    <name evidence="4" type="primary">idhA</name>
    <name evidence="3" type="ORF">I6G29_01505</name>
    <name evidence="4" type="ORF">NCTC11997_00347</name>
</gene>
<name>A0A378XD92_9BURK</name>
<dbReference type="InterPro" id="IPR000683">
    <property type="entry name" value="Gfo/Idh/MocA-like_OxRdtase_N"/>
</dbReference>
<dbReference type="RefSeq" id="WP_018574469.1">
    <property type="nucleotide sequence ID" value="NZ_CP065725.1"/>
</dbReference>
<feature type="domain" description="Gfo/Idh/MocA-like oxidoreductase C-terminal" evidence="2">
    <location>
        <begin position="155"/>
        <end position="228"/>
    </location>
</feature>
<evidence type="ECO:0000259" key="2">
    <source>
        <dbReference type="Pfam" id="PF02894"/>
    </source>
</evidence>
<feature type="domain" description="Gfo/Idh/MocA-like oxidoreductase N-terminal" evidence="1">
    <location>
        <begin position="3"/>
        <end position="125"/>
    </location>
</feature>
<dbReference type="InterPro" id="IPR052515">
    <property type="entry name" value="Gfo/Idh/MocA_Oxidoreductase"/>
</dbReference>
<reference evidence="4 5" key="1">
    <citation type="submission" date="2018-06" db="EMBL/GenBank/DDBJ databases">
        <authorList>
            <consortium name="Pathogen Informatics"/>
            <person name="Doyle S."/>
        </authorList>
    </citation>
    <scope>NUCLEOTIDE SEQUENCE [LARGE SCALE GENOMIC DNA]</scope>
    <source>
        <strain evidence="4 5">NCTC11997</strain>
    </source>
</reference>
<dbReference type="EMBL" id="UGSB01000001">
    <property type="protein sequence ID" value="SUA50729.1"/>
    <property type="molecule type" value="Genomic_DNA"/>
</dbReference>
<dbReference type="Gene3D" id="3.40.50.720">
    <property type="entry name" value="NAD(P)-binding Rossmann-like Domain"/>
    <property type="match status" value="1"/>
</dbReference>
<evidence type="ECO:0000313" key="4">
    <source>
        <dbReference type="EMBL" id="SUA50729.1"/>
    </source>
</evidence>
<dbReference type="SUPFAM" id="SSF51735">
    <property type="entry name" value="NAD(P)-binding Rossmann-fold domains"/>
    <property type="match status" value="1"/>
</dbReference>
<dbReference type="Pfam" id="PF02894">
    <property type="entry name" value="GFO_IDH_MocA_C"/>
    <property type="match status" value="1"/>
</dbReference>
<dbReference type="PANTHER" id="PTHR43249:SF1">
    <property type="entry name" value="D-GLUCOSIDE 3-DEHYDROGENASE"/>
    <property type="match status" value="1"/>
</dbReference>
<proteinExistence type="predicted"/>
<evidence type="ECO:0000259" key="1">
    <source>
        <dbReference type="Pfam" id="PF01408"/>
    </source>
</evidence>
<dbReference type="GO" id="GO:0000166">
    <property type="term" value="F:nucleotide binding"/>
    <property type="evidence" value="ECO:0007669"/>
    <property type="project" value="InterPro"/>
</dbReference>
<dbReference type="InterPro" id="IPR036291">
    <property type="entry name" value="NAD(P)-bd_dom_sf"/>
</dbReference>
<dbReference type="OrthoDB" id="9781031at2"/>
<dbReference type="EMBL" id="CP065725">
    <property type="protein sequence ID" value="QPT40331.1"/>
    <property type="molecule type" value="Genomic_DNA"/>
</dbReference>
<reference evidence="3 6" key="2">
    <citation type="submission" date="2020-12" db="EMBL/GenBank/DDBJ databases">
        <title>FDA dAtabase for Regulatory Grade micrObial Sequences (FDA-ARGOS): Supporting development and validation of Infectious Disease Dx tests.</title>
        <authorList>
            <person name="Sproer C."/>
            <person name="Gronow S."/>
            <person name="Severitt S."/>
            <person name="Schroder I."/>
            <person name="Tallon L."/>
            <person name="Sadzewicz L."/>
            <person name="Zhao X."/>
            <person name="Boylan J."/>
            <person name="Ott S."/>
            <person name="Bowen H."/>
            <person name="Vavikolanu K."/>
            <person name="Mehta A."/>
            <person name="Aluvathingal J."/>
            <person name="Nadendla S."/>
            <person name="Lowell S."/>
            <person name="Myers T."/>
            <person name="Yan Y."/>
            <person name="Sichtig H."/>
        </authorList>
    </citation>
    <scope>NUCLEOTIDE SEQUENCE [LARGE SCALE GENOMIC DNA]</scope>
    <source>
        <strain evidence="3 6">FDAARGOS_872</strain>
    </source>
</reference>
<dbReference type="Proteomes" id="UP000594903">
    <property type="component" value="Chromosome"/>
</dbReference>
<keyword evidence="6" id="KW-1185">Reference proteome</keyword>
<keyword evidence="4" id="KW-0560">Oxidoreductase</keyword>
<dbReference type="EC" id="1.1.1.18" evidence="4"/>
<protein>
    <submittedName>
        <fullName evidence="3">Gfo/Idh/MocA family oxidoreductase</fullName>
    </submittedName>
    <submittedName>
        <fullName evidence="4">Inositol 2-dehydrogenase</fullName>
        <ecNumber evidence="4">1.1.1.18</ecNumber>
    </submittedName>
</protein>
<dbReference type="AlphaFoldDB" id="A0A378XD92"/>